<dbReference type="PANTHER" id="PTHR15453">
    <property type="entry name" value="TUMOR SUPPRESSOR CANDIDATE 2"/>
    <property type="match status" value="1"/>
</dbReference>
<proteinExistence type="predicted"/>
<name>A0A210R3N6_MIZYE</name>
<reference evidence="1 2" key="1">
    <citation type="journal article" date="2017" name="Nat. Ecol. Evol.">
        <title>Scallop genome provides insights into evolution of bilaterian karyotype and development.</title>
        <authorList>
            <person name="Wang S."/>
            <person name="Zhang J."/>
            <person name="Jiao W."/>
            <person name="Li J."/>
            <person name="Xun X."/>
            <person name="Sun Y."/>
            <person name="Guo X."/>
            <person name="Huan P."/>
            <person name="Dong B."/>
            <person name="Zhang L."/>
            <person name="Hu X."/>
            <person name="Sun X."/>
            <person name="Wang J."/>
            <person name="Zhao C."/>
            <person name="Wang Y."/>
            <person name="Wang D."/>
            <person name="Huang X."/>
            <person name="Wang R."/>
            <person name="Lv J."/>
            <person name="Li Y."/>
            <person name="Zhang Z."/>
            <person name="Liu B."/>
            <person name="Lu W."/>
            <person name="Hui Y."/>
            <person name="Liang J."/>
            <person name="Zhou Z."/>
            <person name="Hou R."/>
            <person name="Li X."/>
            <person name="Liu Y."/>
            <person name="Li H."/>
            <person name="Ning X."/>
            <person name="Lin Y."/>
            <person name="Zhao L."/>
            <person name="Xing Q."/>
            <person name="Dou J."/>
            <person name="Li Y."/>
            <person name="Mao J."/>
            <person name="Guo H."/>
            <person name="Dou H."/>
            <person name="Li T."/>
            <person name="Mu C."/>
            <person name="Jiang W."/>
            <person name="Fu Q."/>
            <person name="Fu X."/>
            <person name="Miao Y."/>
            <person name="Liu J."/>
            <person name="Yu Q."/>
            <person name="Li R."/>
            <person name="Liao H."/>
            <person name="Li X."/>
            <person name="Kong Y."/>
            <person name="Jiang Z."/>
            <person name="Chourrout D."/>
            <person name="Li R."/>
            <person name="Bao Z."/>
        </authorList>
    </citation>
    <scope>NUCLEOTIDE SEQUENCE [LARGE SCALE GENOMIC DNA]</scope>
    <source>
        <strain evidence="1 2">PY_sf001</strain>
    </source>
</reference>
<protein>
    <submittedName>
        <fullName evidence="1">Tumor suppressor candidate 2</fullName>
    </submittedName>
</protein>
<dbReference type="Pfam" id="PF15000">
    <property type="entry name" value="TUSC2"/>
    <property type="match status" value="1"/>
</dbReference>
<dbReference type="OrthoDB" id="9025707at2759"/>
<evidence type="ECO:0000313" key="2">
    <source>
        <dbReference type="Proteomes" id="UP000242188"/>
    </source>
</evidence>
<organism evidence="1 2">
    <name type="scientific">Mizuhopecten yessoensis</name>
    <name type="common">Japanese scallop</name>
    <name type="synonym">Patinopecten yessoensis</name>
    <dbReference type="NCBI Taxonomy" id="6573"/>
    <lineage>
        <taxon>Eukaryota</taxon>
        <taxon>Metazoa</taxon>
        <taxon>Spiralia</taxon>
        <taxon>Lophotrochozoa</taxon>
        <taxon>Mollusca</taxon>
        <taxon>Bivalvia</taxon>
        <taxon>Autobranchia</taxon>
        <taxon>Pteriomorphia</taxon>
        <taxon>Pectinida</taxon>
        <taxon>Pectinoidea</taxon>
        <taxon>Pectinidae</taxon>
        <taxon>Mizuhopecten</taxon>
    </lineage>
</organism>
<accession>A0A210R3N6</accession>
<dbReference type="PANTHER" id="PTHR15453:SF8">
    <property type="entry name" value="TUMOR SUPPRESSOR CANDIDATE 2"/>
    <property type="match status" value="1"/>
</dbReference>
<evidence type="ECO:0000313" key="1">
    <source>
        <dbReference type="EMBL" id="OWF55599.1"/>
    </source>
</evidence>
<dbReference type="EMBL" id="NEDP02000586">
    <property type="protein sequence ID" value="OWF55599.1"/>
    <property type="molecule type" value="Genomic_DNA"/>
</dbReference>
<dbReference type="GO" id="GO:0005739">
    <property type="term" value="C:mitochondrion"/>
    <property type="evidence" value="ECO:0007669"/>
    <property type="project" value="TreeGrafter"/>
</dbReference>
<keyword evidence="2" id="KW-1185">Reference proteome</keyword>
<dbReference type="GO" id="GO:0051881">
    <property type="term" value="P:regulation of mitochondrial membrane potential"/>
    <property type="evidence" value="ECO:0007669"/>
    <property type="project" value="TreeGrafter"/>
</dbReference>
<gene>
    <name evidence="1" type="ORF">KP79_PYT11307</name>
</gene>
<dbReference type="AlphaFoldDB" id="A0A210R3N6"/>
<comment type="caution">
    <text evidence="1">The sequence shown here is derived from an EMBL/GenBank/DDBJ whole genome shotgun (WGS) entry which is preliminary data.</text>
</comment>
<sequence length="104" mass="11854">MGQRTSSLASKVSKSVSSLFTGAVDDSETCQNRLAVTPFVFKRSGSMYFDEDDDLAHEFYVEIIEGRHHYMKKQYCNLRPQGEVDLPHPRLNVDFPIVICEAPR</sequence>
<dbReference type="InterPro" id="IPR029393">
    <property type="entry name" value="FUS1"/>
</dbReference>
<dbReference type="Proteomes" id="UP000242188">
    <property type="component" value="Unassembled WGS sequence"/>
</dbReference>